<evidence type="ECO:0000313" key="6">
    <source>
        <dbReference type="Proteomes" id="UP001549111"/>
    </source>
</evidence>
<evidence type="ECO:0000313" key="5">
    <source>
        <dbReference type="Proteomes" id="UP000323522"/>
    </source>
</evidence>
<dbReference type="Proteomes" id="UP000323522">
    <property type="component" value="Chromosome"/>
</dbReference>
<dbReference type="RefSeq" id="WP_149502434.1">
    <property type="nucleotide sequence ID" value="NZ_CP035708.1"/>
</dbReference>
<dbReference type="InterPro" id="IPR010611">
    <property type="entry name" value="3D_dom"/>
</dbReference>
<protein>
    <submittedName>
        <fullName evidence="3">3D (Asp-Asp-Asp) domain-containing protein</fullName>
    </submittedName>
</protein>
<keyword evidence="1" id="KW-0732">Signal</keyword>
<name>A0A5C1PYB5_9BURK</name>
<dbReference type="Pfam" id="PF06725">
    <property type="entry name" value="3D"/>
    <property type="match status" value="1"/>
</dbReference>
<dbReference type="GO" id="GO:0019867">
    <property type="term" value="C:outer membrane"/>
    <property type="evidence" value="ECO:0007669"/>
    <property type="project" value="InterPro"/>
</dbReference>
<dbReference type="GO" id="GO:0009253">
    <property type="term" value="P:peptidoglycan catabolic process"/>
    <property type="evidence" value="ECO:0007669"/>
    <property type="project" value="TreeGrafter"/>
</dbReference>
<reference evidence="4 5" key="1">
    <citation type="submission" date="2019-02" db="EMBL/GenBank/DDBJ databases">
        <title>Complete Genome Sequence and Methylome Analysis of Sphaerotilus natans subsp. sulfidivorans D-507.</title>
        <authorList>
            <person name="Fomenkov A."/>
            <person name="Gridneva E."/>
            <person name="Smolyakov D."/>
            <person name="Dubinina G."/>
            <person name="Vincze T."/>
            <person name="Grabovich M."/>
            <person name="Roberts R.J."/>
        </authorList>
    </citation>
    <scope>NUCLEOTIDE SEQUENCE [LARGE SCALE GENOMIC DNA]</scope>
    <source>
        <strain evidence="4 5">D-507</strain>
    </source>
</reference>
<evidence type="ECO:0000256" key="1">
    <source>
        <dbReference type="SAM" id="SignalP"/>
    </source>
</evidence>
<dbReference type="EMBL" id="CP035708">
    <property type="protein sequence ID" value="QEM99668.1"/>
    <property type="molecule type" value="Genomic_DNA"/>
</dbReference>
<dbReference type="SUPFAM" id="SSF50685">
    <property type="entry name" value="Barwin-like endoglucanases"/>
    <property type="match status" value="1"/>
</dbReference>
<feature type="domain" description="3D" evidence="2">
    <location>
        <begin position="155"/>
        <end position="218"/>
    </location>
</feature>
<accession>A0A5C1PYB5</accession>
<evidence type="ECO:0000313" key="4">
    <source>
        <dbReference type="EMBL" id="QEM99668.1"/>
    </source>
</evidence>
<dbReference type="GO" id="GO:0009254">
    <property type="term" value="P:peptidoglycan turnover"/>
    <property type="evidence" value="ECO:0007669"/>
    <property type="project" value="InterPro"/>
</dbReference>
<dbReference type="AlphaFoldDB" id="A0A5C1PYB5"/>
<evidence type="ECO:0000259" key="2">
    <source>
        <dbReference type="Pfam" id="PF06725"/>
    </source>
</evidence>
<reference evidence="3 6" key="2">
    <citation type="submission" date="2024-06" db="EMBL/GenBank/DDBJ databases">
        <title>Genomic Encyclopedia of Type Strains, Phase IV (KMG-IV): sequencing the most valuable type-strain genomes for metagenomic binning, comparative biology and taxonomic classification.</title>
        <authorList>
            <person name="Goeker M."/>
        </authorList>
    </citation>
    <scope>NUCLEOTIDE SEQUENCE [LARGE SCALE GENOMIC DNA]</scope>
    <source>
        <strain evidence="3 6">D-501</strain>
    </source>
</reference>
<dbReference type="KEGG" id="snn:EWH46_02015"/>
<sequence>MLPTILKYLCLAITLSHATTSAGQSSSDFSLPPPSAEAGKQLQLWATHYFVHAAPSTPTGIPFQDKTGTALSDKVSPRDWCLAAIEGTVQVDFNGEPRTLNYGGVGSKNNVDCAAVLRINPLKKPWITGVGKSFFTKANGTFGDGVKGYRLVPFRTIAVDRKTLPYGSVIYIPAARGIEIQLPTGMTAKHDGYFFAGDTGGAIKGQHVDVFCGISSKNCFPGFVRSDESLKFSAITISDKEIVKQLTDQHKK</sequence>
<keyword evidence="6" id="KW-1185">Reference proteome</keyword>
<dbReference type="InterPro" id="IPR026044">
    <property type="entry name" value="MltA"/>
</dbReference>
<dbReference type="CDD" id="cd22785">
    <property type="entry name" value="DPBB_MltA-like"/>
    <property type="match status" value="1"/>
</dbReference>
<feature type="signal peptide" evidence="1">
    <location>
        <begin position="1"/>
        <end position="18"/>
    </location>
</feature>
<dbReference type="OrthoDB" id="455856at2"/>
<organism evidence="4 5">
    <name type="scientific">Sphaerotilus sulfidivorans</name>
    <dbReference type="NCBI Taxonomy" id="639200"/>
    <lineage>
        <taxon>Bacteria</taxon>
        <taxon>Pseudomonadati</taxon>
        <taxon>Pseudomonadota</taxon>
        <taxon>Betaproteobacteria</taxon>
        <taxon>Burkholderiales</taxon>
        <taxon>Sphaerotilaceae</taxon>
        <taxon>Sphaerotilus</taxon>
    </lineage>
</organism>
<dbReference type="GO" id="GO:0008933">
    <property type="term" value="F:peptidoglycan lytic transglycosylase activity"/>
    <property type="evidence" value="ECO:0007669"/>
    <property type="project" value="TreeGrafter"/>
</dbReference>
<dbReference type="EMBL" id="JBEPLS010000005">
    <property type="protein sequence ID" value="MET3604012.1"/>
    <property type="molecule type" value="Genomic_DNA"/>
</dbReference>
<proteinExistence type="predicted"/>
<gene>
    <name evidence="3" type="ORF">ABIC99_001825</name>
    <name evidence="4" type="ORF">EWH46_02015</name>
</gene>
<dbReference type="Gene3D" id="2.40.40.10">
    <property type="entry name" value="RlpA-like domain"/>
    <property type="match status" value="1"/>
</dbReference>
<dbReference type="PANTHER" id="PTHR30124">
    <property type="entry name" value="MEMBRANE-BOUND LYTIC MUREIN TRANSGLYCOSYLASE A"/>
    <property type="match status" value="1"/>
</dbReference>
<feature type="chain" id="PRO_5044618722" evidence="1">
    <location>
        <begin position="19"/>
        <end position="252"/>
    </location>
</feature>
<dbReference type="InterPro" id="IPR036908">
    <property type="entry name" value="RlpA-like_sf"/>
</dbReference>
<dbReference type="GO" id="GO:0004553">
    <property type="term" value="F:hydrolase activity, hydrolyzing O-glycosyl compounds"/>
    <property type="evidence" value="ECO:0007669"/>
    <property type="project" value="InterPro"/>
</dbReference>
<dbReference type="PANTHER" id="PTHR30124:SF0">
    <property type="entry name" value="MEMBRANE-BOUND LYTIC MUREIN TRANSGLYCOSYLASE A"/>
    <property type="match status" value="1"/>
</dbReference>
<evidence type="ECO:0000313" key="3">
    <source>
        <dbReference type="EMBL" id="MET3604012.1"/>
    </source>
</evidence>
<dbReference type="Proteomes" id="UP001549111">
    <property type="component" value="Unassembled WGS sequence"/>
</dbReference>